<dbReference type="PANTHER" id="PTHR32085">
    <property type="entry name" value="PROTEIN CSF1"/>
    <property type="match status" value="1"/>
</dbReference>
<dbReference type="Pfam" id="PF25038">
    <property type="entry name" value="Csf1_C"/>
    <property type="match status" value="1"/>
</dbReference>
<feature type="domain" description="Csf1 C-terminal region" evidence="4">
    <location>
        <begin position="2506"/>
        <end position="3231"/>
    </location>
</feature>
<evidence type="ECO:0000256" key="2">
    <source>
        <dbReference type="SAM" id="Phobius"/>
    </source>
</evidence>
<keyword evidence="2" id="KW-0812">Transmembrane</keyword>
<dbReference type="GO" id="GO:0006113">
    <property type="term" value="P:fermentation"/>
    <property type="evidence" value="ECO:0007669"/>
    <property type="project" value="InterPro"/>
</dbReference>
<reference evidence="5 6" key="1">
    <citation type="submission" date="2017-11" db="EMBL/GenBank/DDBJ databases">
        <authorList>
            <person name="Kracher B."/>
        </authorList>
    </citation>
    <scope>NUCLEOTIDE SEQUENCE [LARGE SCALE GENOMIC DNA]</scope>
    <source>
        <strain evidence="5 6">RACE1</strain>
    </source>
</reference>
<evidence type="ECO:0000256" key="1">
    <source>
        <dbReference type="SAM" id="MobiDB-lite"/>
    </source>
</evidence>
<gene>
    <name evidence="5" type="ORF">BLGHR1_11975</name>
</gene>
<keyword evidence="2" id="KW-0472">Membrane</keyword>
<proteinExistence type="predicted"/>
<dbReference type="InterPro" id="IPR056779">
    <property type="entry name" value="Csf1_C"/>
</dbReference>
<feature type="domain" description="Csf1 N-terminal" evidence="3">
    <location>
        <begin position="36"/>
        <end position="882"/>
    </location>
</feature>
<feature type="compositionally biased region" description="Basic and acidic residues" evidence="1">
    <location>
        <begin position="353"/>
        <end position="362"/>
    </location>
</feature>
<sequence>MMSSNGEELKNMPLRQDFEFNWIFLVELILCGVLTLFFLFYFNRAFAAVLSYGLRSWTWHKYKVYIDIKSFQISLLAGRVFFKGFRYHGSNETIIIQSGYITWQYWLRNFKHLGLDRNQQHDPSGASQNNVGGGQRSNDLNEDYIPPLFTSLPCRLIVSLKGVEWFIYNRSPAYDAIIDAVTTGSNKEDSENVRQENNPQSEQAPHEKDIRSESTIHGSNCSDSSSGRPTWRGKTHNLHSLENEPKKLSTASQSERKKNVESPVSEDSALILKILPIQIECEKAAIVIGNRNTKSILITKIEKAEGKIDASNAPSKLDLFRQFINLHLDHPVIQIKSNQDFRESQDTSGSRAENGDHEKTESVQKPSSFFSFFRQHRRKVWHRLRDIVPAFRSSVNSLSPSISLPERTFESEPSSHWQGLSRYLDDGEQDEKCRWSSIEYANVSNIFESLSAEVSLYWDVVGSVQKNLNHPVGKNFTNNINGETAPEWGVNLSIGASTINYGPWADRQRVDIQKVFFPSLCKDSIPAKMLNKGQFRIPVEFKLKVEMDEDCVLRVPIKEDSKNWRWINQAKSTGASNTNPKGTSKHIQKSKSELISQGPEARPFGWLDLKVGANSVLRYCSDTIAGSAGFSSQLDIDLPTLEITTSVNHGLLWKSKNSRICCDLSNPLQWNGLRNWKFDVSSHDLEFFILREHIFLLTDLVDDWTSGPPSDYLTFCPFKYSLNVHLHDFKVFFNVNDSNIINIPSDFDDNTFIIFFGESLDSNIIIPLNMFRPHRNEVLFEINIRHGGLDLLVPPWNTQATFLTEKELATFKKLFINGKYQYFSTVSPSNTDILLLDICCQSLSARFYGFAIRYLLKLRDNYFGEDIQFKTLEEYQEVINSGKENKGCQPPPKKSNGLDIILGFSMNICSLILPSNIYSTSDSTHIEIINIASDIRFTNYYMDFGLDFGTIAFSQGSEHSSLTNQMNATSSTQLFIDGLNVFGNRLFGLPPTEPTYICNWDFSIGAMTGECTTEFLRRLSSGLKAFAFSYNDDENAIPSISEQILHDVTFFRASIESVNLWLHVEQSALFLMTEKISVSFNDWAGSCYAKNLNISVPGLKFGCVNAESASRHKSIGNQSNQTDALIQTTISLVMVEKNLGLERDRELQQEHLKKHDHLTRRSGFLYEEYSSASFVEIPVDPPTMKCPPLPAPVFLEEFSKDGRLSRSKSASFNKEGRKSSFISLESLGTASTSNKYQHLLHNSTQGVPRSKLRSNLTKQEVPSNLWDRTTHKEEHSFNPQRSYLEGLNNKSQSIPELFSNFSNSYMEPYFPMESIMPNTSELPDSYPEYTKHLPLLSLPLCADYIPWQEFNDKNIQTSYVLSFHDGIRGFSNPTAIRVITEQLNTFQNVSPIDLLDEIQIDSVGEVLRVKNKNQLETPIDFKLHLPFLNLRFLQPLNLKATQGTRIKTHDQFDLSMVGLDIAYRSESPSSGAKKNDDNNGFKLCISIFSANLAAKERFHDMMDVEIFAHCTFENLTFWANFRNENTANFRLKSLEFVTSCRKVEYLISLLHRTKIFTNTCLKKLETRSRQQQNRLKLFTYLVATAGEKVSEPLFLTRPSYVLRSAPCHLRTKVSWAIIARLRHMYNSLDPSSQRDIGNRSSDNKEEIPQDAQQRMLVGLSTWRNWDLKSMDKCMVITKIYGDQGKNNLVPILGRPVTFLMWTGAIRLIIDPGPEQNTIFISDITINFKKNILLKGDNNLQLSNVPVSLITIKILISSVSMSLNWELCEMAKDVLRLIYQNKNIADQASLSATLDQSEGAIRDDAYTLHIILVTEKASIDLDTINIRVALFSKEIEASLTTINNSSQSSQENHSLIVTSNTASSKIMSHSQELSVLQFQNPRLYASLQIEKGVNSPEYSLKLAASCQKFELIIRQPIVALIEVIDLVVVDEIAQIYELIRIGSSNDHHKLDIDTSSPKVALIPKVNIAVFSEKYQVTVPLLRFLTYTVFGDVVRAAIDVQDSSEIIFDFDINGQSHEINISTDRNKSSVSMLETSPINGKLMIQMSEKQTLCSIFASVEPLIVDAAVFHTLLTAIIRPEVSRMISDMQNDVANISVKLKNIFSADQQIKNHGLNLEKPWIYNAHLTLAGFRIFANALGVDKSQKSTRIDLNLGCVQFIAMNQAGSTNSTEKCHEFRISLHQIVFELARWNSTATEPCGNFSFAAFITIISKVDKNGQEVKSSYIKSNNLKINLFADTASSILEVLGHLQDKIKDIDFSREKHYLRKFRDSKSRITSAEIRGSHSNIASSSSTILESMYSLELLNVQISWLVGTSGSQPHSEKVEDLVLSLKRMNLSTRKQNSAQLRIEDLQLQMVPNSQDKIIRSLNSALLPEIIFNVGHVSTDDSRRLAFQASGKSLDLRLTSQFIIPASATKNSIISAAEKFREASALWNASDFKIVAEPQKRQPILGQKRLESLLIDADFAGAMVHLSGKNGGVSRDDTFAFSPLGKHESATNSETRSSINNTTLCSPGLACKIEYRDNGVENPSVNAEIKVNASSNILYPSVVPLVLEISSTVKNIVSDEDNKFTDNKTEPQESVSIDDNNILTSDPSAVLGRTRLNLGLRIYRQEFCLSCQPIARVAATAQFEDIYIAVNTVQSSDHGYFFAASAAVSKLKASVQHVYSREATGSFYVEKVFLSLMNSRHISTTSGLSTILQISPMSVIVNAKQVQDFLLFREIWMPPEIRQKPSASNSPPSPQQLQTILVQRYQEVAATRVFPWNATVSIAELDVQLDLGQAIGKSSFLITNFWLSSKKNSAWEQNLCLGISKLGVECTGRMSGFLTLQDFKLRTSIHWPSNEMVTKTPLIQGSMNFSKLSGKAAFDYHTFLIADIASLQFLMYNVRNNHSAKVDQLVAFLEGESVHIFSTATAASQALALYQAFQKLIQEKRTNFETSLSEIEKFLERRFISQTITSTVPFSVKEYENKSDGFRVSLHTRVTISLKSVNIGAFPNTFSDYQVFKLETLGTEARFAVNMDNGKIHCSLGLTLGQLCIGLASIKEPDTPQTLGDICVEDIIKGVTGSRGGTILKVPRVEATMETWQIPKSNHIDYIFKSFFEGKVEVGWNYSRISYIRSMWTTHSKALVKKLGKPLPPSAVRIIGDLDDEKVEQAQGGRQKIRAEVNVPQSKYNYSALEPSIIETPQLRDMGEATPPLEWIGLHRDRLPNLTHQIVIVTLLELAREVENTYEKILGSS</sequence>
<feature type="region of interest" description="Disordered" evidence="1">
    <location>
        <begin position="185"/>
        <end position="265"/>
    </location>
</feature>
<dbReference type="GO" id="GO:0016020">
    <property type="term" value="C:membrane"/>
    <property type="evidence" value="ECO:0007669"/>
    <property type="project" value="InterPro"/>
</dbReference>
<name>A0A383UN17_BLUHO</name>
<dbReference type="Proteomes" id="UP000275772">
    <property type="component" value="Unassembled WGS sequence"/>
</dbReference>
<dbReference type="EMBL" id="UNSH01000036">
    <property type="protein sequence ID" value="SZF01216.1"/>
    <property type="molecule type" value="Genomic_DNA"/>
</dbReference>
<evidence type="ECO:0000259" key="4">
    <source>
        <dbReference type="Pfam" id="PF25038"/>
    </source>
</evidence>
<dbReference type="VEuPathDB" id="FungiDB:BLGHR1_11975"/>
<dbReference type="InterPro" id="IPR029636">
    <property type="entry name" value="Csf1"/>
</dbReference>
<dbReference type="PANTHER" id="PTHR32085:SF3">
    <property type="entry name" value="PROTEIN CSF1"/>
    <property type="match status" value="1"/>
</dbReference>
<evidence type="ECO:0000259" key="3">
    <source>
        <dbReference type="Pfam" id="PF21678"/>
    </source>
</evidence>
<accession>A0A383UN17</accession>
<organism evidence="5 6">
    <name type="scientific">Blumeria hordei</name>
    <name type="common">Barley powdery mildew</name>
    <name type="synonym">Blumeria graminis f. sp. hordei</name>
    <dbReference type="NCBI Taxonomy" id="2867405"/>
    <lineage>
        <taxon>Eukaryota</taxon>
        <taxon>Fungi</taxon>
        <taxon>Dikarya</taxon>
        <taxon>Ascomycota</taxon>
        <taxon>Pezizomycotina</taxon>
        <taxon>Leotiomycetes</taxon>
        <taxon>Erysiphales</taxon>
        <taxon>Erysiphaceae</taxon>
        <taxon>Blumeria</taxon>
    </lineage>
</organism>
<keyword evidence="2" id="KW-1133">Transmembrane helix</keyword>
<feature type="compositionally biased region" description="Basic and acidic residues" evidence="1">
    <location>
        <begin position="204"/>
        <end position="214"/>
    </location>
</feature>
<evidence type="ECO:0000313" key="5">
    <source>
        <dbReference type="EMBL" id="SZF01216.1"/>
    </source>
</evidence>
<feature type="region of interest" description="Disordered" evidence="1">
    <location>
        <begin position="337"/>
        <end position="363"/>
    </location>
</feature>
<feature type="transmembrane region" description="Helical" evidence="2">
    <location>
        <begin position="20"/>
        <end position="42"/>
    </location>
</feature>
<dbReference type="InterPro" id="IPR048636">
    <property type="entry name" value="Csf1_N"/>
</dbReference>
<dbReference type="Pfam" id="PF21678">
    <property type="entry name" value="Csf1_N"/>
    <property type="match status" value="1"/>
</dbReference>
<protein>
    <submittedName>
        <fullName evidence="5">Uncharacterized protein</fullName>
    </submittedName>
</protein>
<evidence type="ECO:0000313" key="6">
    <source>
        <dbReference type="Proteomes" id="UP000275772"/>
    </source>
</evidence>
<feature type="compositionally biased region" description="Polar residues" evidence="1">
    <location>
        <begin position="215"/>
        <end position="228"/>
    </location>
</feature>